<protein>
    <submittedName>
        <fullName evidence="2">Uncharacterized protein</fullName>
    </submittedName>
</protein>
<evidence type="ECO:0000313" key="2">
    <source>
        <dbReference type="EMBL" id="KAK9728263.1"/>
    </source>
</evidence>
<accession>A0AAW1L5I2</accession>
<dbReference type="AlphaFoldDB" id="A0AAW1L5I2"/>
<evidence type="ECO:0000313" key="3">
    <source>
        <dbReference type="Proteomes" id="UP001458880"/>
    </source>
</evidence>
<evidence type="ECO:0000256" key="1">
    <source>
        <dbReference type="SAM" id="MobiDB-lite"/>
    </source>
</evidence>
<dbReference type="Proteomes" id="UP001458880">
    <property type="component" value="Unassembled WGS sequence"/>
</dbReference>
<proteinExistence type="predicted"/>
<comment type="caution">
    <text evidence="2">The sequence shown here is derived from an EMBL/GenBank/DDBJ whole genome shotgun (WGS) entry which is preliminary data.</text>
</comment>
<name>A0AAW1L5I2_POPJA</name>
<sequence length="70" mass="8277">MEQRTLARKAINREHVRRTSQRERTENFARAATLLAKHPQPTRKQAKVCIKQEKDEERIRCHVSTPLLSK</sequence>
<organism evidence="2 3">
    <name type="scientific">Popillia japonica</name>
    <name type="common">Japanese beetle</name>
    <dbReference type="NCBI Taxonomy" id="7064"/>
    <lineage>
        <taxon>Eukaryota</taxon>
        <taxon>Metazoa</taxon>
        <taxon>Ecdysozoa</taxon>
        <taxon>Arthropoda</taxon>
        <taxon>Hexapoda</taxon>
        <taxon>Insecta</taxon>
        <taxon>Pterygota</taxon>
        <taxon>Neoptera</taxon>
        <taxon>Endopterygota</taxon>
        <taxon>Coleoptera</taxon>
        <taxon>Polyphaga</taxon>
        <taxon>Scarabaeiformia</taxon>
        <taxon>Scarabaeidae</taxon>
        <taxon>Rutelinae</taxon>
        <taxon>Popillia</taxon>
    </lineage>
</organism>
<keyword evidence="3" id="KW-1185">Reference proteome</keyword>
<feature type="region of interest" description="Disordered" evidence="1">
    <location>
        <begin position="1"/>
        <end position="25"/>
    </location>
</feature>
<reference evidence="2 3" key="1">
    <citation type="journal article" date="2024" name="BMC Genomics">
        <title>De novo assembly and annotation of Popillia japonica's genome with initial clues to its potential as an invasive pest.</title>
        <authorList>
            <person name="Cucini C."/>
            <person name="Boschi S."/>
            <person name="Funari R."/>
            <person name="Cardaioli E."/>
            <person name="Iannotti N."/>
            <person name="Marturano G."/>
            <person name="Paoli F."/>
            <person name="Bruttini M."/>
            <person name="Carapelli A."/>
            <person name="Frati F."/>
            <person name="Nardi F."/>
        </authorList>
    </citation>
    <scope>NUCLEOTIDE SEQUENCE [LARGE SCALE GENOMIC DNA]</scope>
    <source>
        <strain evidence="2">DMR45628</strain>
    </source>
</reference>
<dbReference type="EMBL" id="JASPKY010000171">
    <property type="protein sequence ID" value="KAK9728263.1"/>
    <property type="molecule type" value="Genomic_DNA"/>
</dbReference>
<gene>
    <name evidence="2" type="ORF">QE152_g18030</name>
</gene>